<dbReference type="HOGENOM" id="CLU_137225_2_0_4"/>
<accession>D9SE39</accession>
<dbReference type="STRING" id="395494.Galf_2869"/>
<sequence>MTNPKEILRAKVNLETAQMQWREMQRYFASGAAIFVAPELDLVETAYQMSEDNAPLISQWMAAGQFGKVTDEQAQVWWDADAVLWAVVVSPWVLVQPAGDDN</sequence>
<dbReference type="OrthoDB" id="195194at2"/>
<proteinExistence type="predicted"/>
<name>D9SE39_GALCS</name>
<protein>
    <recommendedName>
        <fullName evidence="3">DUF2288 domain-containing protein</fullName>
    </recommendedName>
</protein>
<dbReference type="AlphaFoldDB" id="D9SE39"/>
<gene>
    <name evidence="1" type="ordered locus">Galf_2869</name>
</gene>
<evidence type="ECO:0000313" key="1">
    <source>
        <dbReference type="EMBL" id="ADL56861.1"/>
    </source>
</evidence>
<organism evidence="1 2">
    <name type="scientific">Gallionella capsiferriformans (strain ES-2)</name>
    <name type="common">Gallionella ferruginea capsiferriformans (strain ES-2)</name>
    <dbReference type="NCBI Taxonomy" id="395494"/>
    <lineage>
        <taxon>Bacteria</taxon>
        <taxon>Pseudomonadati</taxon>
        <taxon>Pseudomonadota</taxon>
        <taxon>Betaproteobacteria</taxon>
        <taxon>Nitrosomonadales</taxon>
        <taxon>Gallionellaceae</taxon>
        <taxon>Gallionella</taxon>
    </lineage>
</organism>
<dbReference type="RefSeq" id="WP_013294763.1">
    <property type="nucleotide sequence ID" value="NC_014394.1"/>
</dbReference>
<dbReference type="Proteomes" id="UP000001235">
    <property type="component" value="Chromosome"/>
</dbReference>
<reference evidence="1 2" key="1">
    <citation type="submission" date="2010-08" db="EMBL/GenBank/DDBJ databases">
        <title>Complete sequence of Gallionella capsiferriformans ES-2.</title>
        <authorList>
            <consortium name="US DOE Joint Genome Institute"/>
            <person name="Lucas S."/>
            <person name="Copeland A."/>
            <person name="Lapidus A."/>
            <person name="Cheng J.-F."/>
            <person name="Bruce D."/>
            <person name="Goodwin L."/>
            <person name="Pitluck S."/>
            <person name="Chertkov O."/>
            <person name="Davenport K.W."/>
            <person name="Detter J.C."/>
            <person name="Han C."/>
            <person name="Tapia R."/>
            <person name="Land M."/>
            <person name="Hauser L."/>
            <person name="Chang Y.-J."/>
            <person name="Jeffries C."/>
            <person name="Kyrpides N."/>
            <person name="Ivanova N."/>
            <person name="Mikhailova N."/>
            <person name="Shelobolina E.S."/>
            <person name="Picardal F."/>
            <person name="Roden E."/>
            <person name="Emerson D."/>
            <person name="Woyke T."/>
        </authorList>
    </citation>
    <scope>NUCLEOTIDE SEQUENCE [LARGE SCALE GENOMIC DNA]</scope>
    <source>
        <strain evidence="1 2">ES-2</strain>
    </source>
</reference>
<dbReference type="KEGG" id="gca:Galf_2869"/>
<dbReference type="EMBL" id="CP002159">
    <property type="protein sequence ID" value="ADL56861.1"/>
    <property type="molecule type" value="Genomic_DNA"/>
</dbReference>
<dbReference type="InterPro" id="IPR018741">
    <property type="entry name" value="DUF2288"/>
</dbReference>
<evidence type="ECO:0008006" key="3">
    <source>
        <dbReference type="Google" id="ProtNLM"/>
    </source>
</evidence>
<dbReference type="Pfam" id="PF10052">
    <property type="entry name" value="DUF2288"/>
    <property type="match status" value="1"/>
</dbReference>
<evidence type="ECO:0000313" key="2">
    <source>
        <dbReference type="Proteomes" id="UP000001235"/>
    </source>
</evidence>
<dbReference type="eggNOG" id="COG5626">
    <property type="taxonomic scope" value="Bacteria"/>
</dbReference>
<keyword evidence="2" id="KW-1185">Reference proteome</keyword>